<dbReference type="PANTHER" id="PTHR43790:SF9">
    <property type="entry name" value="GALACTOFURANOSE TRANSPORTER ATP-BINDING PROTEIN YTFR"/>
    <property type="match status" value="1"/>
</dbReference>
<dbReference type="PROSITE" id="PS00211">
    <property type="entry name" value="ABC_TRANSPORTER_1"/>
    <property type="match status" value="1"/>
</dbReference>
<evidence type="ECO:0000259" key="11">
    <source>
        <dbReference type="PROSITE" id="PS50893"/>
    </source>
</evidence>
<evidence type="ECO:0000256" key="1">
    <source>
        <dbReference type="ARBA" id="ARBA00004202"/>
    </source>
</evidence>
<feature type="domain" description="ABC transporter" evidence="11">
    <location>
        <begin position="260"/>
        <end position="508"/>
    </location>
</feature>
<keyword evidence="8 12" id="KW-0067">ATP-binding</keyword>
<keyword evidence="9" id="KW-1278">Translocase</keyword>
<dbReference type="EMBL" id="JAPKNK010000013">
    <property type="protein sequence ID" value="MCX5571954.1"/>
    <property type="molecule type" value="Genomic_DNA"/>
</dbReference>
<dbReference type="InterPro" id="IPR003593">
    <property type="entry name" value="AAA+_ATPase"/>
</dbReference>
<keyword evidence="10" id="KW-0472">Membrane</keyword>
<keyword evidence="4" id="KW-1003">Cell membrane</keyword>
<dbReference type="Gene3D" id="3.40.50.300">
    <property type="entry name" value="P-loop containing nucleotide triphosphate hydrolases"/>
    <property type="match status" value="2"/>
</dbReference>
<reference evidence="12" key="1">
    <citation type="submission" date="2022-11" db="EMBL/GenBank/DDBJ databases">
        <title>Biodiversity and phylogenetic relationships of bacteria.</title>
        <authorList>
            <person name="Machado R.A.R."/>
            <person name="Bhat A."/>
            <person name="Loulou A."/>
            <person name="Kallel S."/>
        </authorList>
    </citation>
    <scope>NUCLEOTIDE SEQUENCE</scope>
    <source>
        <strain evidence="12">K-TC2</strain>
    </source>
</reference>
<keyword evidence="13" id="KW-1185">Reference proteome</keyword>
<keyword evidence="3" id="KW-0813">Transport</keyword>
<feature type="domain" description="ABC transporter" evidence="11">
    <location>
        <begin position="8"/>
        <end position="248"/>
    </location>
</feature>
<protein>
    <submittedName>
        <fullName evidence="12">Sugar ABC transporter ATP-binding protein</fullName>
    </submittedName>
</protein>
<dbReference type="AlphaFoldDB" id="A0A9X3IMM4"/>
<evidence type="ECO:0000256" key="3">
    <source>
        <dbReference type="ARBA" id="ARBA00022448"/>
    </source>
</evidence>
<name>A0A9X3IMM4_9HYPH</name>
<evidence type="ECO:0000256" key="7">
    <source>
        <dbReference type="ARBA" id="ARBA00022741"/>
    </source>
</evidence>
<evidence type="ECO:0000256" key="6">
    <source>
        <dbReference type="ARBA" id="ARBA00022737"/>
    </source>
</evidence>
<evidence type="ECO:0000256" key="5">
    <source>
        <dbReference type="ARBA" id="ARBA00022597"/>
    </source>
</evidence>
<dbReference type="SUPFAM" id="SSF52540">
    <property type="entry name" value="P-loop containing nucleoside triphosphate hydrolases"/>
    <property type="match status" value="2"/>
</dbReference>
<dbReference type="FunFam" id="3.40.50.300:FF:000127">
    <property type="entry name" value="Ribose import ATP-binding protein RbsA"/>
    <property type="match status" value="1"/>
</dbReference>
<keyword evidence="5" id="KW-0762">Sugar transport</keyword>
<keyword evidence="7" id="KW-0547">Nucleotide-binding</keyword>
<evidence type="ECO:0000256" key="10">
    <source>
        <dbReference type="ARBA" id="ARBA00023136"/>
    </source>
</evidence>
<evidence type="ECO:0000256" key="9">
    <source>
        <dbReference type="ARBA" id="ARBA00022967"/>
    </source>
</evidence>
<dbReference type="CDD" id="cd03215">
    <property type="entry name" value="ABC_Carb_Monos_II"/>
    <property type="match status" value="1"/>
</dbReference>
<dbReference type="GO" id="GO:0016887">
    <property type="term" value="F:ATP hydrolysis activity"/>
    <property type="evidence" value="ECO:0007669"/>
    <property type="project" value="InterPro"/>
</dbReference>
<evidence type="ECO:0000256" key="8">
    <source>
        <dbReference type="ARBA" id="ARBA00022840"/>
    </source>
</evidence>
<dbReference type="GO" id="GO:0005886">
    <property type="term" value="C:plasma membrane"/>
    <property type="evidence" value="ECO:0007669"/>
    <property type="project" value="UniProtKB-SubCell"/>
</dbReference>
<organism evidence="12 13">
    <name type="scientific">Kaistia nematophila</name>
    <dbReference type="NCBI Taxonomy" id="2994654"/>
    <lineage>
        <taxon>Bacteria</taxon>
        <taxon>Pseudomonadati</taxon>
        <taxon>Pseudomonadota</taxon>
        <taxon>Alphaproteobacteria</taxon>
        <taxon>Hyphomicrobiales</taxon>
        <taxon>Kaistiaceae</taxon>
        <taxon>Kaistia</taxon>
    </lineage>
</organism>
<dbReference type="GO" id="GO:0005524">
    <property type="term" value="F:ATP binding"/>
    <property type="evidence" value="ECO:0007669"/>
    <property type="project" value="UniProtKB-KW"/>
</dbReference>
<dbReference type="InterPro" id="IPR003439">
    <property type="entry name" value="ABC_transporter-like_ATP-bd"/>
</dbReference>
<evidence type="ECO:0000313" key="12">
    <source>
        <dbReference type="EMBL" id="MCX5571954.1"/>
    </source>
</evidence>
<dbReference type="InterPro" id="IPR017871">
    <property type="entry name" value="ABC_transporter-like_CS"/>
</dbReference>
<accession>A0A9X3IMM4</accession>
<comment type="subcellular location">
    <subcellularLocation>
        <location evidence="1">Cell membrane</location>
        <topology evidence="1">Peripheral membrane protein</topology>
    </subcellularLocation>
</comment>
<evidence type="ECO:0000256" key="4">
    <source>
        <dbReference type="ARBA" id="ARBA00022475"/>
    </source>
</evidence>
<sequence>MATTVPRLGMHGIGKSFGRVPVLTDVDLTVDPGEVVALLGSNGAGKSTLMKILTGLYTRDGGSVRIDGGEVDFKDPAAAVAAGVKLLPQEISVMPDMTVAENIFLGDMPLKRRFGILQVDKDTMRTRSRELLDQLGFANILPDMLVKHLSVAEQRIVEIARALAGKASILVMDEPTAALTEQEAKMIFRIIRRLKENRVSVIYISHYLSEVFEISDRIVVLRDGRNAGTFNTADTKRGEVLAAMLGNTVDDLYDVGAPGVAGAEILAVEKLTIPRKLEDVAFSLHQNEILGIFGLVGSGVEVLGRALYGALGPLKTAEVRLGGQSYRPMSARDGKLAGIGFVAAERKKEGIIADLTVRENIALPFEERFERGLFMSQAEEAQHAIRWIGELGIRTRGPEQKIRTLSGGNQQKVCIARWLVEGVKLLILEEPTRGVDVGARREIYGKLRELANRGYAVLILSSDVEEVAGISDRSLVLDRGRVVGTFERGAKPAELMAATGNDPAFSAP</sequence>
<dbReference type="Pfam" id="PF00005">
    <property type="entry name" value="ABC_tran"/>
    <property type="match status" value="2"/>
</dbReference>
<gene>
    <name evidence="12" type="ORF">OSH07_22325</name>
</gene>
<comment type="caution">
    <text evidence="12">The sequence shown here is derived from an EMBL/GenBank/DDBJ whole genome shotgun (WGS) entry which is preliminary data.</text>
</comment>
<dbReference type="InterPro" id="IPR027417">
    <property type="entry name" value="P-loop_NTPase"/>
</dbReference>
<comment type="similarity">
    <text evidence="2">Belongs to the ABC transporter superfamily.</text>
</comment>
<dbReference type="PROSITE" id="PS50893">
    <property type="entry name" value="ABC_TRANSPORTER_2"/>
    <property type="match status" value="2"/>
</dbReference>
<proteinExistence type="inferred from homology"/>
<dbReference type="InterPro" id="IPR050107">
    <property type="entry name" value="ABC_carbohydrate_import_ATPase"/>
</dbReference>
<dbReference type="PANTHER" id="PTHR43790">
    <property type="entry name" value="CARBOHYDRATE TRANSPORT ATP-BINDING PROTEIN MG119-RELATED"/>
    <property type="match status" value="1"/>
</dbReference>
<dbReference type="RefSeq" id="WP_266340916.1">
    <property type="nucleotide sequence ID" value="NZ_JAPKNK010000013.1"/>
</dbReference>
<dbReference type="CDD" id="cd03216">
    <property type="entry name" value="ABC_Carb_Monos_I"/>
    <property type="match status" value="1"/>
</dbReference>
<evidence type="ECO:0000313" key="13">
    <source>
        <dbReference type="Proteomes" id="UP001144805"/>
    </source>
</evidence>
<dbReference type="Proteomes" id="UP001144805">
    <property type="component" value="Unassembled WGS sequence"/>
</dbReference>
<dbReference type="SMART" id="SM00382">
    <property type="entry name" value="AAA"/>
    <property type="match status" value="2"/>
</dbReference>
<evidence type="ECO:0000256" key="2">
    <source>
        <dbReference type="ARBA" id="ARBA00005417"/>
    </source>
</evidence>
<keyword evidence="6" id="KW-0677">Repeat</keyword>